<sequence>MTTRRMCGPMLAPRVTVLVRSSGVVQLGWDPERALLLDRTALDTDTVLAFLRLLDGMHSRPQVIWRAGECGIEPEDAAELLNRIGDAGLLLHPDPRLGRVRSVRVHGLGPLSDAVATGLRRLGLRPIRSRGYRGDSSVLDWHGELVVLADSLVIDPRLANELVLHGIPHLQVRIRDGNKGIVGPLVFPGLTSCLRCLDLTRCEYDPEWPQLASQLLGRVGHASPAGILATAALLLGELEAIMHCSPERQLDTMNTTIELELDTHRISRREWPPHDGCGCRRILAGSTG</sequence>
<dbReference type="Gene3D" id="3.40.50.720">
    <property type="entry name" value="NAD(P)-binding Rossmann-like Domain"/>
    <property type="match status" value="1"/>
</dbReference>
<proteinExistence type="predicted"/>
<dbReference type="EMBL" id="CP109441">
    <property type="protein sequence ID" value="WUV48524.1"/>
    <property type="molecule type" value="Genomic_DNA"/>
</dbReference>
<evidence type="ECO:0000313" key="2">
    <source>
        <dbReference type="Proteomes" id="UP001432062"/>
    </source>
</evidence>
<accession>A0ABZ1YZ10</accession>
<reference evidence="1" key="1">
    <citation type="submission" date="2022-10" db="EMBL/GenBank/DDBJ databases">
        <title>The complete genomes of actinobacterial strains from the NBC collection.</title>
        <authorList>
            <person name="Joergensen T.S."/>
            <person name="Alvarez Arevalo M."/>
            <person name="Sterndorff E.B."/>
            <person name="Faurdal D."/>
            <person name="Vuksanovic O."/>
            <person name="Mourched A.-S."/>
            <person name="Charusanti P."/>
            <person name="Shaw S."/>
            <person name="Blin K."/>
            <person name="Weber T."/>
        </authorList>
    </citation>
    <scope>NUCLEOTIDE SEQUENCE</scope>
    <source>
        <strain evidence="1">NBC_01482</strain>
    </source>
</reference>
<gene>
    <name evidence="1" type="ORF">OG563_10190</name>
</gene>
<name>A0ABZ1YZ10_9NOCA</name>
<organism evidence="1 2">
    <name type="scientific">Nocardia vinacea</name>
    <dbReference type="NCBI Taxonomy" id="96468"/>
    <lineage>
        <taxon>Bacteria</taxon>
        <taxon>Bacillati</taxon>
        <taxon>Actinomycetota</taxon>
        <taxon>Actinomycetes</taxon>
        <taxon>Mycobacteriales</taxon>
        <taxon>Nocardiaceae</taxon>
        <taxon>Nocardia</taxon>
    </lineage>
</organism>
<keyword evidence="2" id="KW-1185">Reference proteome</keyword>
<dbReference type="Proteomes" id="UP001432062">
    <property type="component" value="Chromosome"/>
</dbReference>
<evidence type="ECO:0000313" key="1">
    <source>
        <dbReference type="EMBL" id="WUV48524.1"/>
    </source>
</evidence>
<protein>
    <recommendedName>
        <fullName evidence="3">Bacteriocin biosynthesis cyclodehydratase domain-containing protein</fullName>
    </recommendedName>
</protein>
<evidence type="ECO:0008006" key="3">
    <source>
        <dbReference type="Google" id="ProtNLM"/>
    </source>
</evidence>
<dbReference type="RefSeq" id="WP_329412897.1">
    <property type="nucleotide sequence ID" value="NZ_CP109441.1"/>
</dbReference>